<dbReference type="RefSeq" id="XP_037171151.1">
    <property type="nucleotide sequence ID" value="XM_037302572.1"/>
</dbReference>
<accession>A0A8H6G7N4</accession>
<organism evidence="1 2">
    <name type="scientific">Letharia columbiana</name>
    <dbReference type="NCBI Taxonomy" id="112416"/>
    <lineage>
        <taxon>Eukaryota</taxon>
        <taxon>Fungi</taxon>
        <taxon>Dikarya</taxon>
        <taxon>Ascomycota</taxon>
        <taxon>Pezizomycotina</taxon>
        <taxon>Lecanoromycetes</taxon>
        <taxon>OSLEUM clade</taxon>
        <taxon>Lecanoromycetidae</taxon>
        <taxon>Lecanorales</taxon>
        <taxon>Lecanorineae</taxon>
        <taxon>Parmeliaceae</taxon>
        <taxon>Letharia</taxon>
    </lineage>
</organism>
<proteinExistence type="predicted"/>
<dbReference type="OrthoDB" id="10563973at2759"/>
<sequence>MLETLCPNNTFRFSFPGSDTKTQSMDLELAELMTHIEIYIDLEHFHWERFRVGWHDHEIHGISGQVCEVLRVWNGLSVRRESCRITIKDDISFISPLLRLPFLDAVKTLVGLDTLLIIVLKFKSDLRKLGAVLGPSLGPSTVHYRWPLIEYVDRGYGCIKFHPRRSLAERLEQAAGGKMAH</sequence>
<gene>
    <name evidence="1" type="ORF">HO173_000623</name>
</gene>
<dbReference type="EMBL" id="JACCJC010000001">
    <property type="protein sequence ID" value="KAF6241911.1"/>
    <property type="molecule type" value="Genomic_DNA"/>
</dbReference>
<reference evidence="1 2" key="1">
    <citation type="journal article" date="2020" name="Genomics">
        <title>Complete, high-quality genomes from long-read metagenomic sequencing of two wolf lichen thalli reveals enigmatic genome architecture.</title>
        <authorList>
            <person name="McKenzie S.K."/>
            <person name="Walston R.F."/>
            <person name="Allen J.L."/>
        </authorList>
    </citation>
    <scope>NUCLEOTIDE SEQUENCE [LARGE SCALE GENOMIC DNA]</scope>
    <source>
        <strain evidence="1">WasteWater2</strain>
    </source>
</reference>
<keyword evidence="2" id="KW-1185">Reference proteome</keyword>
<comment type="caution">
    <text evidence="1">The sequence shown here is derived from an EMBL/GenBank/DDBJ whole genome shotgun (WGS) entry which is preliminary data.</text>
</comment>
<name>A0A8H6G7N4_9LECA</name>
<dbReference type="AlphaFoldDB" id="A0A8H6G7N4"/>
<evidence type="ECO:0000313" key="1">
    <source>
        <dbReference type="EMBL" id="KAF6241911.1"/>
    </source>
</evidence>
<protein>
    <submittedName>
        <fullName evidence="1">Uncharacterized protein</fullName>
    </submittedName>
</protein>
<dbReference type="Proteomes" id="UP000578531">
    <property type="component" value="Unassembled WGS sequence"/>
</dbReference>
<dbReference type="GeneID" id="59282302"/>
<evidence type="ECO:0000313" key="2">
    <source>
        <dbReference type="Proteomes" id="UP000578531"/>
    </source>
</evidence>